<keyword evidence="6" id="KW-1133">Transmembrane helix</keyword>
<keyword evidence="8" id="KW-0472">Membrane</keyword>
<evidence type="ECO:0000256" key="4">
    <source>
        <dbReference type="ARBA" id="ARBA00022692"/>
    </source>
</evidence>
<dbReference type="GO" id="GO:0016020">
    <property type="term" value="C:membrane"/>
    <property type="evidence" value="ECO:0007669"/>
    <property type="project" value="UniProtKB-SubCell"/>
</dbReference>
<keyword evidence="2" id="KW-0813">Transport</keyword>
<keyword evidence="4" id="KW-0812">Transmembrane</keyword>
<dbReference type="EMBL" id="BJZQ01000006">
    <property type="protein sequence ID" value="GEO89288.1"/>
    <property type="molecule type" value="Genomic_DNA"/>
</dbReference>
<protein>
    <recommendedName>
        <fullName evidence="12">Translocase</fullName>
    </recommendedName>
</protein>
<evidence type="ECO:0000256" key="8">
    <source>
        <dbReference type="ARBA" id="ARBA00023136"/>
    </source>
</evidence>
<evidence type="ECO:0000256" key="3">
    <source>
        <dbReference type="ARBA" id="ARBA00022475"/>
    </source>
</evidence>
<dbReference type="InterPro" id="IPR003369">
    <property type="entry name" value="TatA/B/E"/>
</dbReference>
<keyword evidence="3" id="KW-1003">Cell membrane</keyword>
<gene>
    <name evidence="10" type="ORF">AFL01nite_16150</name>
</gene>
<evidence type="ECO:0000313" key="11">
    <source>
        <dbReference type="Proteomes" id="UP000321769"/>
    </source>
</evidence>
<dbReference type="PANTHER" id="PTHR33162">
    <property type="entry name" value="SEC-INDEPENDENT PROTEIN TRANSLOCASE PROTEIN TATA, CHLOROPLASTIC"/>
    <property type="match status" value="1"/>
</dbReference>
<dbReference type="PANTHER" id="PTHR33162:SF1">
    <property type="entry name" value="SEC-INDEPENDENT PROTEIN TRANSLOCASE PROTEIN TATA, CHLOROPLASTIC"/>
    <property type="match status" value="1"/>
</dbReference>
<feature type="region of interest" description="Disordered" evidence="9">
    <location>
        <begin position="74"/>
        <end position="103"/>
    </location>
</feature>
<evidence type="ECO:0000256" key="2">
    <source>
        <dbReference type="ARBA" id="ARBA00022448"/>
    </source>
</evidence>
<dbReference type="NCBIfam" id="NF002377">
    <property type="entry name" value="PRK01371.1-4"/>
    <property type="match status" value="1"/>
</dbReference>
<reference evidence="10 11" key="1">
    <citation type="submission" date="2019-07" db="EMBL/GenBank/DDBJ databases">
        <title>Whole genome shotgun sequence of Aeromicrobium flavum NBRC 107625.</title>
        <authorList>
            <person name="Hosoyama A."/>
            <person name="Uohara A."/>
            <person name="Ohji S."/>
            <person name="Ichikawa N."/>
        </authorList>
    </citation>
    <scope>NUCLEOTIDE SEQUENCE [LARGE SCALE GENOMIC DNA]</scope>
    <source>
        <strain evidence="10 11">NBRC 107625</strain>
    </source>
</reference>
<evidence type="ECO:0000313" key="10">
    <source>
        <dbReference type="EMBL" id="GEO89288.1"/>
    </source>
</evidence>
<dbReference type="GO" id="GO:0008320">
    <property type="term" value="F:protein transmembrane transporter activity"/>
    <property type="evidence" value="ECO:0007669"/>
    <property type="project" value="InterPro"/>
</dbReference>
<evidence type="ECO:0008006" key="12">
    <source>
        <dbReference type="Google" id="ProtNLM"/>
    </source>
</evidence>
<dbReference type="Proteomes" id="UP000321769">
    <property type="component" value="Unassembled WGS sequence"/>
</dbReference>
<dbReference type="InterPro" id="IPR018448">
    <property type="entry name" value="TatB"/>
</dbReference>
<keyword evidence="11" id="KW-1185">Reference proteome</keyword>
<evidence type="ECO:0000256" key="9">
    <source>
        <dbReference type="SAM" id="MobiDB-lite"/>
    </source>
</evidence>
<organism evidence="10 11">
    <name type="scientific">Aeromicrobium flavum</name>
    <dbReference type="NCBI Taxonomy" id="416568"/>
    <lineage>
        <taxon>Bacteria</taxon>
        <taxon>Bacillati</taxon>
        <taxon>Actinomycetota</taxon>
        <taxon>Actinomycetes</taxon>
        <taxon>Propionibacteriales</taxon>
        <taxon>Nocardioidaceae</taxon>
        <taxon>Aeromicrobium</taxon>
    </lineage>
</organism>
<dbReference type="Pfam" id="PF02416">
    <property type="entry name" value="TatA_B_E"/>
    <property type="match status" value="1"/>
</dbReference>
<name>A0A512HV23_9ACTN</name>
<keyword evidence="7" id="KW-0811">Translocation</keyword>
<proteinExistence type="predicted"/>
<dbReference type="NCBIfam" id="TIGR01410">
    <property type="entry name" value="tatB"/>
    <property type="match status" value="1"/>
</dbReference>
<evidence type="ECO:0000256" key="5">
    <source>
        <dbReference type="ARBA" id="ARBA00022927"/>
    </source>
</evidence>
<keyword evidence="5" id="KW-0653">Protein transport</keyword>
<dbReference type="RefSeq" id="WP_246119644.1">
    <property type="nucleotide sequence ID" value="NZ_BAAAYQ010000005.1"/>
</dbReference>
<evidence type="ECO:0000256" key="6">
    <source>
        <dbReference type="ARBA" id="ARBA00022989"/>
    </source>
</evidence>
<dbReference type="AlphaFoldDB" id="A0A512HV23"/>
<comment type="subcellular location">
    <subcellularLocation>
        <location evidence="1">Membrane</location>
        <topology evidence="1">Single-pass membrane protein</topology>
    </subcellularLocation>
</comment>
<sequence>MGLGWAEMMAIAVVAILLFGPDRLPGLARQAAQFVRTVRQMADTAKSELSRELGDDFKDLNLRDLDPRAAVRDVMFSDPTPPPVPSVRILRPGEVPPFDSEAT</sequence>
<dbReference type="GO" id="GO:0043953">
    <property type="term" value="P:protein transport by the Tat complex"/>
    <property type="evidence" value="ECO:0007669"/>
    <property type="project" value="InterPro"/>
</dbReference>
<dbReference type="PRINTS" id="PR01506">
    <property type="entry name" value="TATBPROTEIN"/>
</dbReference>
<evidence type="ECO:0000256" key="1">
    <source>
        <dbReference type="ARBA" id="ARBA00004167"/>
    </source>
</evidence>
<accession>A0A512HV23</accession>
<dbReference type="Gene3D" id="1.20.5.3310">
    <property type="match status" value="1"/>
</dbReference>
<comment type="caution">
    <text evidence="10">The sequence shown here is derived from an EMBL/GenBank/DDBJ whole genome shotgun (WGS) entry which is preliminary data.</text>
</comment>
<evidence type="ECO:0000256" key="7">
    <source>
        <dbReference type="ARBA" id="ARBA00023010"/>
    </source>
</evidence>